<dbReference type="GO" id="GO:0044341">
    <property type="term" value="P:sodium-dependent phosphate transport"/>
    <property type="evidence" value="ECO:0007669"/>
    <property type="project" value="InterPro"/>
</dbReference>
<dbReference type="PANTHER" id="PTHR10010:SF46">
    <property type="entry name" value="SODIUM-DEPENDENT PHOSPHATE TRANSPORT PROTEIN 2B"/>
    <property type="match status" value="1"/>
</dbReference>
<evidence type="ECO:0000256" key="6">
    <source>
        <dbReference type="SAM" id="Phobius"/>
    </source>
</evidence>
<name>A0AAU9VIJ7_9FIRM</name>
<feature type="transmembrane region" description="Helical" evidence="6">
    <location>
        <begin position="13"/>
        <end position="33"/>
    </location>
</feature>
<evidence type="ECO:0000256" key="4">
    <source>
        <dbReference type="ARBA" id="ARBA00022989"/>
    </source>
</evidence>
<proteinExistence type="predicted"/>
<dbReference type="SUPFAM" id="SSF109755">
    <property type="entry name" value="PhoU-like"/>
    <property type="match status" value="1"/>
</dbReference>
<feature type="transmembrane region" description="Helical" evidence="6">
    <location>
        <begin position="288"/>
        <end position="307"/>
    </location>
</feature>
<feature type="transmembrane region" description="Helical" evidence="6">
    <location>
        <begin position="182"/>
        <end position="204"/>
    </location>
</feature>
<evidence type="ECO:0000256" key="2">
    <source>
        <dbReference type="ARBA" id="ARBA00022475"/>
    </source>
</evidence>
<evidence type="ECO:0000313" key="8">
    <source>
        <dbReference type="EMBL" id="CAH2761110.1"/>
    </source>
</evidence>
<dbReference type="PANTHER" id="PTHR10010">
    <property type="entry name" value="SOLUTE CARRIER FAMILY 34 SODIUM PHOSPHATE , MEMBER 2-RELATED"/>
    <property type="match status" value="1"/>
</dbReference>
<feature type="domain" description="PhoU" evidence="7">
    <location>
        <begin position="460"/>
        <end position="545"/>
    </location>
</feature>
<evidence type="ECO:0000313" key="9">
    <source>
        <dbReference type="EMBL" id="CAH2761121.1"/>
    </source>
</evidence>
<dbReference type="NCBIfam" id="NF037997">
    <property type="entry name" value="Na_Pi_symport"/>
    <property type="match status" value="1"/>
</dbReference>
<keyword evidence="5 6" id="KW-0472">Membrane</keyword>
<dbReference type="GO" id="GO:0005886">
    <property type="term" value="C:plasma membrane"/>
    <property type="evidence" value="ECO:0007669"/>
    <property type="project" value="UniProtKB-SubCell"/>
</dbReference>
<feature type="transmembrane region" description="Helical" evidence="6">
    <location>
        <begin position="143"/>
        <end position="162"/>
    </location>
</feature>
<dbReference type="Pfam" id="PF02690">
    <property type="entry name" value="Na_Pi_cotrans"/>
    <property type="match status" value="2"/>
</dbReference>
<keyword evidence="10" id="KW-1185">Reference proteome</keyword>
<reference evidence="8" key="1">
    <citation type="submission" date="2022-04" db="EMBL/GenBank/DDBJ databases">
        <authorList>
            <person name="Forde T."/>
        </authorList>
    </citation>
    <scope>NUCLEOTIDE SEQUENCE</scope>
    <source>
        <strain evidence="8">A18Y016a</strain>
        <strain evidence="9">A18Y020d</strain>
    </source>
</reference>
<comment type="subcellular location">
    <subcellularLocation>
        <location evidence="1">Cell membrane</location>
        <topology evidence="1">Multi-pass membrane protein</topology>
    </subcellularLocation>
</comment>
<sequence length="564" mass="62496">MLLIGEVAQFSDIAFNVILGGFGMFLLGIKLLGDGFKDAAGSKIRDYIERYTGNLLSAILVGTVITALMQSSTAATVISISLVRAGLMSLEAAIGISVGANLGTTVTALMIGLNIEAMGYYFVFIGALILLTKKRYKSVGQIFFGLGITFVGLELMSDQLIILQDVPQFEAYLVKMSDNPWLALLAGTIGTAVINSSMAVIALVQKIYAGGGMTMVAASAFVYGSNVGTTLTAILASAGGSVSTKRAGWFHALYNVIGALITMLFIYPYSNFILYINGKMGGSPEMAVGINHFVFNLIWVVGIIPFIPACIRLLKILIPGEDRIKEREKIEALDYELIKTFPDGAFQLAQKQTLQMADLVVESFETTHDYLTTRDEEDFDVIGQLEEMVNELDYNLTRYLLAIAKDTQLDGRMAEQYSTSVDIVKNIERMGDITTNIAEFYERIFENRGSFSEEALYDLETMYKLVLDMIQRSFKMLKSDSLQGYEKLVQDEDYLDLIDEKYRERHFHRISDGICDDPIASSLYVDILASLERLGDHCINIVEKVKERNPEKTIETEIQVDTMN</sequence>
<dbReference type="InterPro" id="IPR026022">
    <property type="entry name" value="PhoU_dom"/>
</dbReference>
<gene>
    <name evidence="8" type="ORF">ERYAMS2_00541</name>
    <name evidence="9" type="ORF">ERYAMS_00251</name>
</gene>
<dbReference type="Proteomes" id="UP001154095">
    <property type="component" value="Chromosome"/>
</dbReference>
<dbReference type="EMBL" id="OW659477">
    <property type="protein sequence ID" value="CAH2761110.1"/>
    <property type="molecule type" value="Genomic_DNA"/>
</dbReference>
<dbReference type="RefSeq" id="WP_254007198.1">
    <property type="nucleotide sequence ID" value="NZ_OW659477.1"/>
</dbReference>
<keyword evidence="4 6" id="KW-1133">Transmembrane helix</keyword>
<feature type="transmembrane region" description="Helical" evidence="6">
    <location>
        <begin position="252"/>
        <end position="276"/>
    </location>
</feature>
<keyword evidence="3 6" id="KW-0812">Transmembrane</keyword>
<evidence type="ECO:0000313" key="10">
    <source>
        <dbReference type="Proteomes" id="UP001154095"/>
    </source>
</evidence>
<dbReference type="InterPro" id="IPR038078">
    <property type="entry name" value="PhoU-like_sf"/>
</dbReference>
<dbReference type="Proteomes" id="UP001154111">
    <property type="component" value="Chromosome"/>
</dbReference>
<feature type="transmembrane region" description="Helical" evidence="6">
    <location>
        <begin position="216"/>
        <end position="240"/>
    </location>
</feature>
<protein>
    <submittedName>
        <fullName evidence="8">Na/Pi cotransporter family protein</fullName>
    </submittedName>
</protein>
<accession>A0AAU9VIJ7</accession>
<feature type="transmembrane region" description="Helical" evidence="6">
    <location>
        <begin position="54"/>
        <end position="87"/>
    </location>
</feature>
<dbReference type="InterPro" id="IPR003841">
    <property type="entry name" value="Na/Pi_transpt"/>
</dbReference>
<evidence type="ECO:0000313" key="11">
    <source>
        <dbReference type="Proteomes" id="UP001154111"/>
    </source>
</evidence>
<dbReference type="GO" id="GO:0005436">
    <property type="term" value="F:sodium:phosphate symporter activity"/>
    <property type="evidence" value="ECO:0007669"/>
    <property type="project" value="InterPro"/>
</dbReference>
<evidence type="ECO:0000256" key="1">
    <source>
        <dbReference type="ARBA" id="ARBA00004651"/>
    </source>
</evidence>
<evidence type="ECO:0000256" key="5">
    <source>
        <dbReference type="ARBA" id="ARBA00023136"/>
    </source>
</evidence>
<feature type="transmembrane region" description="Helical" evidence="6">
    <location>
        <begin position="107"/>
        <end position="131"/>
    </location>
</feature>
<keyword evidence="2" id="KW-1003">Cell membrane</keyword>
<dbReference type="EMBL" id="OW659496">
    <property type="protein sequence ID" value="CAH2761121.1"/>
    <property type="molecule type" value="Genomic_DNA"/>
</dbReference>
<evidence type="ECO:0000259" key="7">
    <source>
        <dbReference type="Pfam" id="PF01895"/>
    </source>
</evidence>
<dbReference type="Pfam" id="PF01895">
    <property type="entry name" value="PhoU"/>
    <property type="match status" value="2"/>
</dbReference>
<dbReference type="Gene3D" id="1.20.58.220">
    <property type="entry name" value="Phosphate transport system protein phou homolog 2, domain 2"/>
    <property type="match status" value="1"/>
</dbReference>
<organism evidence="8 11">
    <name type="scientific">Erysipelothrix amsterdamensis</name>
    <dbReference type="NCBI Taxonomy" id="2929157"/>
    <lineage>
        <taxon>Bacteria</taxon>
        <taxon>Bacillati</taxon>
        <taxon>Bacillota</taxon>
        <taxon>Erysipelotrichia</taxon>
        <taxon>Erysipelotrichales</taxon>
        <taxon>Erysipelotrichaceae</taxon>
        <taxon>Erysipelothrix</taxon>
    </lineage>
</organism>
<feature type="domain" description="PhoU" evidence="7">
    <location>
        <begin position="354"/>
        <end position="439"/>
    </location>
</feature>
<evidence type="ECO:0000256" key="3">
    <source>
        <dbReference type="ARBA" id="ARBA00022692"/>
    </source>
</evidence>
<dbReference type="AlphaFoldDB" id="A0AAU9VIJ7"/>